<dbReference type="RefSeq" id="WP_171334550.1">
    <property type="nucleotide sequence ID" value="NZ_OOGT01000288.1"/>
</dbReference>
<evidence type="ECO:0000256" key="13">
    <source>
        <dbReference type="ARBA" id="ARBA00030948"/>
    </source>
</evidence>
<dbReference type="AlphaFoldDB" id="A0A2U3N417"/>
<evidence type="ECO:0000313" key="17">
    <source>
        <dbReference type="EMBL" id="SPL72418.1"/>
    </source>
</evidence>
<evidence type="ECO:0000256" key="4">
    <source>
        <dbReference type="ARBA" id="ARBA00019692"/>
    </source>
</evidence>
<keyword evidence="18" id="KW-1185">Reference proteome</keyword>
<evidence type="ECO:0000256" key="12">
    <source>
        <dbReference type="ARBA" id="ARBA00023186"/>
    </source>
</evidence>
<accession>A0A2U3N417</accession>
<keyword evidence="9 16" id="KW-1133">Transmembrane helix</keyword>
<dbReference type="GO" id="GO:0016042">
    <property type="term" value="P:lipid catabolic process"/>
    <property type="evidence" value="ECO:0007669"/>
    <property type="project" value="UniProtKB-UniRule"/>
</dbReference>
<keyword evidence="5 16" id="KW-1003">Cell membrane</keyword>
<gene>
    <name evidence="17" type="primary">lifO_2</name>
    <name evidence="16" type="synonym">lifO</name>
    <name evidence="17" type="ORF">KPC_3596</name>
</gene>
<evidence type="ECO:0000256" key="16">
    <source>
        <dbReference type="HAMAP-Rule" id="MF_00790"/>
    </source>
</evidence>
<dbReference type="GO" id="GO:0006457">
    <property type="term" value="P:protein folding"/>
    <property type="evidence" value="ECO:0007669"/>
    <property type="project" value="UniProtKB-UniRule"/>
</dbReference>
<dbReference type="Proteomes" id="UP000245974">
    <property type="component" value="Unassembled WGS sequence"/>
</dbReference>
<keyword evidence="8 16" id="KW-0442">Lipid degradation</keyword>
<keyword evidence="6 16" id="KW-0997">Cell inner membrane</keyword>
<comment type="subcellular location">
    <subcellularLocation>
        <location evidence="2">Cell inner membrane</location>
        <topology evidence="2">Single-pass membrane protein</topology>
        <orientation evidence="2">Periplasmic side</orientation>
    </subcellularLocation>
</comment>
<evidence type="ECO:0000256" key="2">
    <source>
        <dbReference type="ARBA" id="ARBA00004383"/>
    </source>
</evidence>
<evidence type="ECO:0000256" key="10">
    <source>
        <dbReference type="ARBA" id="ARBA00023098"/>
    </source>
</evidence>
<protein>
    <recommendedName>
        <fullName evidence="4 16">Lipase chaperone</fullName>
    </recommendedName>
    <alternativeName>
        <fullName evidence="16">Lipase activator protein</fullName>
    </alternativeName>
    <alternativeName>
        <fullName evidence="15 16">Lipase foldase</fullName>
    </alternativeName>
    <alternativeName>
        <fullName evidence="13 16">Lipase helper protein</fullName>
    </alternativeName>
    <alternativeName>
        <fullName evidence="14 16">Lipase modulator</fullName>
    </alternativeName>
</protein>
<dbReference type="GO" id="GO:0005886">
    <property type="term" value="C:plasma membrane"/>
    <property type="evidence" value="ECO:0007669"/>
    <property type="project" value="UniProtKB-SubCell"/>
</dbReference>
<evidence type="ECO:0000256" key="8">
    <source>
        <dbReference type="ARBA" id="ARBA00022963"/>
    </source>
</evidence>
<organism evidence="17 18">
    <name type="scientific">Acinetobacter stercoris</name>
    <dbReference type="NCBI Taxonomy" id="2126983"/>
    <lineage>
        <taxon>Bacteria</taxon>
        <taxon>Pseudomonadati</taxon>
        <taxon>Pseudomonadota</taxon>
        <taxon>Gammaproteobacteria</taxon>
        <taxon>Moraxellales</taxon>
        <taxon>Moraxellaceae</taxon>
        <taxon>Acinetobacter</taxon>
    </lineage>
</organism>
<evidence type="ECO:0000256" key="11">
    <source>
        <dbReference type="ARBA" id="ARBA00023136"/>
    </source>
</evidence>
<evidence type="ECO:0000256" key="9">
    <source>
        <dbReference type="ARBA" id="ARBA00022989"/>
    </source>
</evidence>
<reference evidence="18" key="1">
    <citation type="submission" date="2018-03" db="EMBL/GenBank/DDBJ databases">
        <authorList>
            <person name="Blom J."/>
        </authorList>
    </citation>
    <scope>NUCLEOTIDE SEQUENCE [LARGE SCALE GENOMIC DNA]</scope>
    <source>
        <strain evidence="18">KPC-SM-21</strain>
    </source>
</reference>
<comment type="function">
    <text evidence="1 16">May be involved in the folding of the extracellular lipase during its passage through the periplasm.</text>
</comment>
<dbReference type="InParanoid" id="A0A2U3N417"/>
<evidence type="ECO:0000256" key="3">
    <source>
        <dbReference type="ARBA" id="ARBA00010358"/>
    </source>
</evidence>
<keyword evidence="7 16" id="KW-0812">Transmembrane</keyword>
<dbReference type="SUPFAM" id="SSF158855">
    <property type="entry name" value="Lipase chaperone-like"/>
    <property type="match status" value="1"/>
</dbReference>
<sequence length="343" mass="39187">MEEIIRHKKYVLLVLVLLLFLAVFLYLKPKSSKNTMANVIVDPGVHELNTPQPIDTIQQTPLKFNGVMPVLAPSLRGTEVNCPLQVNTKGQLVLSMGIRDCFDYFLSSEGEKTRANLILDIRQYLTGLLPATAQPYAFQLLDKYIDYLNQLRNLSPVKDGNIESYRAVSSAVTKLRRQIFTTREADVFFAQEEQYDQYAIAQYAINNDKSLTTEEKAQKSAELLNQQPAELVESMRPIIQFNQLQELTAEIKARGGSEAELYQMRKNLVGEAAAKRLEKVDLQEGQWQQKIDQYLAERDRIIANQQNINQQSAINELKSSAFKTPEERLRVEAYEQMHDAKNN</sequence>
<keyword evidence="11 16" id="KW-0472">Membrane</keyword>
<evidence type="ECO:0000256" key="15">
    <source>
        <dbReference type="ARBA" id="ARBA00033028"/>
    </source>
</evidence>
<feature type="transmembrane region" description="Helical" evidence="16">
    <location>
        <begin position="10"/>
        <end position="27"/>
    </location>
</feature>
<evidence type="ECO:0000313" key="18">
    <source>
        <dbReference type="Proteomes" id="UP000245974"/>
    </source>
</evidence>
<dbReference type="InterPro" id="IPR004961">
    <property type="entry name" value="Lipase_chaperone"/>
</dbReference>
<evidence type="ECO:0000256" key="6">
    <source>
        <dbReference type="ARBA" id="ARBA00022519"/>
    </source>
</evidence>
<dbReference type="GO" id="GO:0051082">
    <property type="term" value="F:unfolded protein binding"/>
    <property type="evidence" value="ECO:0007669"/>
    <property type="project" value="UniProtKB-UniRule"/>
</dbReference>
<comment type="similarity">
    <text evidence="3 16">Belongs to the lipase chaperone family.</text>
</comment>
<evidence type="ECO:0000256" key="1">
    <source>
        <dbReference type="ARBA" id="ARBA00003280"/>
    </source>
</evidence>
<evidence type="ECO:0000256" key="7">
    <source>
        <dbReference type="ARBA" id="ARBA00022692"/>
    </source>
</evidence>
<keyword evidence="10 16" id="KW-0443">Lipid metabolism</keyword>
<evidence type="ECO:0000256" key="14">
    <source>
        <dbReference type="ARBA" id="ARBA00031542"/>
    </source>
</evidence>
<keyword evidence="12 16" id="KW-0143">Chaperone</keyword>
<evidence type="ECO:0000256" key="5">
    <source>
        <dbReference type="ARBA" id="ARBA00022475"/>
    </source>
</evidence>
<dbReference type="EMBL" id="OOGT01000288">
    <property type="protein sequence ID" value="SPL72418.1"/>
    <property type="molecule type" value="Genomic_DNA"/>
</dbReference>
<dbReference type="HAMAP" id="MF_00790">
    <property type="entry name" value="Lipase_chap"/>
    <property type="match status" value="1"/>
</dbReference>
<dbReference type="Pfam" id="PF03280">
    <property type="entry name" value="Lipase_chap"/>
    <property type="match status" value="1"/>
</dbReference>
<name>A0A2U3N417_9GAMM</name>
<proteinExistence type="inferred from homology"/>